<dbReference type="InterPro" id="IPR050111">
    <property type="entry name" value="C-type_lectin/snaclec_domain"/>
</dbReference>
<organism evidence="3 4">
    <name type="scientific">Sinanodonta woodiana</name>
    <name type="common">Chinese pond mussel</name>
    <name type="synonym">Anodonta woodiana</name>
    <dbReference type="NCBI Taxonomy" id="1069815"/>
    <lineage>
        <taxon>Eukaryota</taxon>
        <taxon>Metazoa</taxon>
        <taxon>Spiralia</taxon>
        <taxon>Lophotrochozoa</taxon>
        <taxon>Mollusca</taxon>
        <taxon>Bivalvia</taxon>
        <taxon>Autobranchia</taxon>
        <taxon>Heteroconchia</taxon>
        <taxon>Palaeoheterodonta</taxon>
        <taxon>Unionida</taxon>
        <taxon>Unionoidea</taxon>
        <taxon>Unionidae</taxon>
        <taxon>Unioninae</taxon>
        <taxon>Sinanodonta</taxon>
    </lineage>
</organism>
<gene>
    <name evidence="3" type="ORF">ACJMK2_043138</name>
</gene>
<feature type="domain" description="C-type lectin" evidence="2">
    <location>
        <begin position="154"/>
        <end position="273"/>
    </location>
</feature>
<dbReference type="AlphaFoldDB" id="A0ABD3VZ53"/>
<protein>
    <recommendedName>
        <fullName evidence="2">C-type lectin domain-containing protein</fullName>
    </recommendedName>
</protein>
<name>A0ABD3VZ53_SINWO</name>
<dbReference type="PROSITE" id="PS50041">
    <property type="entry name" value="C_TYPE_LECTIN_2"/>
    <property type="match status" value="1"/>
</dbReference>
<dbReference type="InterPro" id="IPR016186">
    <property type="entry name" value="C-type_lectin-like/link_sf"/>
</dbReference>
<dbReference type="SMART" id="SM00034">
    <property type="entry name" value="CLECT"/>
    <property type="match status" value="1"/>
</dbReference>
<accession>A0ABD3VZ53</accession>
<dbReference type="PANTHER" id="PTHR22803">
    <property type="entry name" value="MANNOSE, PHOSPHOLIPASE, LECTIN RECEPTOR RELATED"/>
    <property type="match status" value="1"/>
</dbReference>
<proteinExistence type="predicted"/>
<dbReference type="InterPro" id="IPR001304">
    <property type="entry name" value="C-type_lectin-like"/>
</dbReference>
<dbReference type="Proteomes" id="UP001634394">
    <property type="component" value="Unassembled WGS sequence"/>
</dbReference>
<feature type="chain" id="PRO_5044808569" description="C-type lectin domain-containing protein" evidence="1">
    <location>
        <begin position="24"/>
        <end position="277"/>
    </location>
</feature>
<comment type="caution">
    <text evidence="3">The sequence shown here is derived from an EMBL/GenBank/DDBJ whole genome shotgun (WGS) entry which is preliminary data.</text>
</comment>
<keyword evidence="4" id="KW-1185">Reference proteome</keyword>
<keyword evidence="1" id="KW-0732">Signal</keyword>
<dbReference type="InterPro" id="IPR016187">
    <property type="entry name" value="CTDL_fold"/>
</dbReference>
<dbReference type="Gene3D" id="3.10.100.10">
    <property type="entry name" value="Mannose-Binding Protein A, subunit A"/>
    <property type="match status" value="1"/>
</dbReference>
<evidence type="ECO:0000256" key="1">
    <source>
        <dbReference type="SAM" id="SignalP"/>
    </source>
</evidence>
<dbReference type="CDD" id="cd00037">
    <property type="entry name" value="CLECT"/>
    <property type="match status" value="1"/>
</dbReference>
<evidence type="ECO:0000313" key="4">
    <source>
        <dbReference type="Proteomes" id="UP001634394"/>
    </source>
</evidence>
<dbReference type="EMBL" id="JBJQND010000009">
    <property type="protein sequence ID" value="KAL3865783.1"/>
    <property type="molecule type" value="Genomic_DNA"/>
</dbReference>
<evidence type="ECO:0000313" key="3">
    <source>
        <dbReference type="EMBL" id="KAL3865783.1"/>
    </source>
</evidence>
<evidence type="ECO:0000259" key="2">
    <source>
        <dbReference type="PROSITE" id="PS50041"/>
    </source>
</evidence>
<sequence length="277" mass="31901">MDQLLKSLTVAFLLAFSFHFGNNTDIDNSLVKQQTCSLLLSPNCYYTLTMTRDPKCNLTDSTNDHTGIRRKRSTETVQLQAASTENDAILHKLKKMDHKLSKSMESLSTRVLRGVRKMEAIVDDVLTKQSKRTSGNQNDGVCSAGFQTVEKWPYCYLFSTFNTTWFEARDYCAAFDADLVTLDTLKEHYIVTFLMKNNPDYRDALGWWTSGTFVSKTKQWMWTSQLNMRPFTFIKWASKEPNETLSQCVALNKDFDHLWSDELCTNKFNFVCEISIA</sequence>
<reference evidence="3 4" key="1">
    <citation type="submission" date="2024-11" db="EMBL/GenBank/DDBJ databases">
        <title>Chromosome-level genome assembly of the freshwater bivalve Anodonta woodiana.</title>
        <authorList>
            <person name="Chen X."/>
        </authorList>
    </citation>
    <scope>NUCLEOTIDE SEQUENCE [LARGE SCALE GENOMIC DNA]</scope>
    <source>
        <strain evidence="3">MN2024</strain>
        <tissue evidence="3">Gills</tissue>
    </source>
</reference>
<dbReference type="SUPFAM" id="SSF56436">
    <property type="entry name" value="C-type lectin-like"/>
    <property type="match status" value="1"/>
</dbReference>
<feature type="signal peptide" evidence="1">
    <location>
        <begin position="1"/>
        <end position="23"/>
    </location>
</feature>
<dbReference type="Pfam" id="PF00059">
    <property type="entry name" value="Lectin_C"/>
    <property type="match status" value="1"/>
</dbReference>